<organism evidence="2">
    <name type="scientific">hydrothermal vent metagenome</name>
    <dbReference type="NCBI Taxonomy" id="652676"/>
    <lineage>
        <taxon>unclassified sequences</taxon>
        <taxon>metagenomes</taxon>
        <taxon>ecological metagenomes</taxon>
    </lineage>
</organism>
<dbReference type="EMBL" id="UOGF01000034">
    <property type="protein sequence ID" value="VAX27879.1"/>
    <property type="molecule type" value="Genomic_DNA"/>
</dbReference>
<sequence length="158" mass="18277">MKNLLIENPDRQGKVRRLVQRTMTLTLWLLWLYLLLPIFEPVLAGVETAFNPEIFMGVLLLFSVMMLSFWLWARYNILLYRFRDERQIEYKPLACNELAEAFGISPLALTDWHNSKQLLIRLTEQGGIYSVEGGSVFQGKSVCDFTESRPSISLEVST</sequence>
<keyword evidence="1" id="KW-0472">Membrane</keyword>
<proteinExistence type="predicted"/>
<dbReference type="Pfam" id="PF13994">
    <property type="entry name" value="PgaD"/>
    <property type="match status" value="1"/>
</dbReference>
<reference evidence="2" key="1">
    <citation type="submission" date="2018-06" db="EMBL/GenBank/DDBJ databases">
        <authorList>
            <person name="Zhirakovskaya E."/>
        </authorList>
    </citation>
    <scope>NUCLEOTIDE SEQUENCE</scope>
</reference>
<keyword evidence="1" id="KW-0812">Transmembrane</keyword>
<accession>A0A3B1CCF0</accession>
<evidence type="ECO:0000256" key="1">
    <source>
        <dbReference type="SAM" id="Phobius"/>
    </source>
</evidence>
<name>A0A3B1CCF0_9ZZZZ</name>
<protein>
    <recommendedName>
        <fullName evidence="3">Poly-beta-1,6-N-acetyl-D-glucosamine biosynthesis protein PgaD</fullName>
    </recommendedName>
</protein>
<dbReference type="GO" id="GO:0043709">
    <property type="term" value="P:cell adhesion involved in single-species biofilm formation"/>
    <property type="evidence" value="ECO:0007669"/>
    <property type="project" value="InterPro"/>
</dbReference>
<dbReference type="NCBIfam" id="TIGR03940">
    <property type="entry name" value="PGA_PgaD"/>
    <property type="match status" value="1"/>
</dbReference>
<dbReference type="InterPro" id="IPR023829">
    <property type="entry name" value="PGA_PgaD"/>
</dbReference>
<dbReference type="AlphaFoldDB" id="A0A3B1CCF0"/>
<feature type="transmembrane region" description="Helical" evidence="1">
    <location>
        <begin position="54"/>
        <end position="73"/>
    </location>
</feature>
<gene>
    <name evidence="2" type="ORF">MNBD_NITROSPIRAE01-1451</name>
</gene>
<evidence type="ECO:0000313" key="2">
    <source>
        <dbReference type="EMBL" id="VAX27879.1"/>
    </source>
</evidence>
<keyword evidence="1" id="KW-1133">Transmembrane helix</keyword>
<evidence type="ECO:0008006" key="3">
    <source>
        <dbReference type="Google" id="ProtNLM"/>
    </source>
</evidence>